<dbReference type="EMBL" id="ACCU02000004">
    <property type="protein sequence ID" value="EEE46662.2"/>
    <property type="molecule type" value="Genomic_DNA"/>
</dbReference>
<organism evidence="4 5">
    <name type="scientific">Roseibium alexandrii (strain DSM 17067 / NCIMB 14079 / DFL-11)</name>
    <name type="common">Labrenzia alexandrii</name>
    <dbReference type="NCBI Taxonomy" id="244592"/>
    <lineage>
        <taxon>Bacteria</taxon>
        <taxon>Pseudomonadati</taxon>
        <taxon>Pseudomonadota</taxon>
        <taxon>Alphaproteobacteria</taxon>
        <taxon>Hyphomicrobiales</taxon>
        <taxon>Stappiaceae</taxon>
        <taxon>Roseibium</taxon>
    </lineage>
</organism>
<evidence type="ECO:0000256" key="3">
    <source>
        <dbReference type="SAM" id="Phobius"/>
    </source>
</evidence>
<comment type="caution">
    <text evidence="4">The sequence shown here is derived from an EMBL/GenBank/DDBJ whole genome shotgun (WGS) entry which is preliminary data.</text>
</comment>
<evidence type="ECO:0000256" key="1">
    <source>
        <dbReference type="SAM" id="Coils"/>
    </source>
</evidence>
<keyword evidence="3" id="KW-0812">Transmembrane</keyword>
<sequence length="435" mass="46939">MIEAAMYVALGFCTAGLICLAILPAFYRRAARLTEEALRAVNPSSYAEVRAAQDQARAQHAVDLRRVEQSLNAEREKAAKWHVDATRLKTEMAALEKSHEGEIANLKEELSAKASDEKSADMLSSEVAQLKQKLAEAEKTLAESWSQKQETGEDVPAKGTQGEDTSDWLPATDTMALATITGLEAEVATLKARLARAEPSVAGELDAERTETARARLADLEAQLVDTEANFITAQAEVTRLSLQLDAADIKDSDLQKHLTEQLEALATENAQRLSQLKDKDRTVNRLTGEIKKLRQDLSATSALAQVRQDFRQLVAQVSADPADKKKAAAKPSSKTAGKSASVSNKAGDMKPKRRTRRTAAGAEKPNTAPPPTPKAAESSSTTDIANAAEALVSRIVASTRKNKESSSDNDQVPPEKTDPPTVKKPKQRRTAGAV</sequence>
<feature type="transmembrane region" description="Helical" evidence="3">
    <location>
        <begin position="6"/>
        <end position="27"/>
    </location>
</feature>
<feature type="compositionally biased region" description="Basic residues" evidence="2">
    <location>
        <begin position="424"/>
        <end position="435"/>
    </location>
</feature>
<keyword evidence="3" id="KW-1133">Transmembrane helix</keyword>
<feature type="coiled-coil region" evidence="1">
    <location>
        <begin position="277"/>
        <end position="304"/>
    </location>
</feature>
<protein>
    <submittedName>
        <fullName evidence="4">Uncharacterized protein</fullName>
    </submittedName>
</protein>
<reference evidence="4 5" key="1">
    <citation type="submission" date="2008-01" db="EMBL/GenBank/DDBJ databases">
        <authorList>
            <person name="Wagner-Dobler I."/>
            <person name="Ferriera S."/>
            <person name="Johnson J."/>
            <person name="Kravitz S."/>
            <person name="Beeson K."/>
            <person name="Sutton G."/>
            <person name="Rogers Y.-H."/>
            <person name="Friedman R."/>
            <person name="Frazier M."/>
            <person name="Venter J.C."/>
        </authorList>
    </citation>
    <scope>NUCLEOTIDE SEQUENCE [LARGE SCALE GENOMIC DNA]</scope>
    <source>
        <strain evidence="5">DSM 17067 / NCIMB 14079 / DFL-11</strain>
    </source>
</reference>
<dbReference type="RefSeq" id="WP_134853102.1">
    <property type="nucleotide sequence ID" value="NZ_CM011002.1"/>
</dbReference>
<evidence type="ECO:0000256" key="2">
    <source>
        <dbReference type="SAM" id="MobiDB-lite"/>
    </source>
</evidence>
<name>A0A5E8H2B6_ROSAD</name>
<feature type="region of interest" description="Disordered" evidence="2">
    <location>
        <begin position="141"/>
        <end position="168"/>
    </location>
</feature>
<keyword evidence="1" id="KW-0175">Coiled coil</keyword>
<keyword evidence="3" id="KW-0472">Membrane</keyword>
<feature type="compositionally biased region" description="Low complexity" evidence="2">
    <location>
        <begin position="330"/>
        <end position="342"/>
    </location>
</feature>
<dbReference type="AlphaFoldDB" id="A0A5E8H2B6"/>
<proteinExistence type="predicted"/>
<accession>A0A5E8H2B6</accession>
<evidence type="ECO:0000313" key="4">
    <source>
        <dbReference type="EMBL" id="EEE46662.2"/>
    </source>
</evidence>
<gene>
    <name evidence="4" type="ORF">SADFL11_3951</name>
</gene>
<feature type="region of interest" description="Disordered" evidence="2">
    <location>
        <begin position="319"/>
        <end position="435"/>
    </location>
</feature>
<evidence type="ECO:0000313" key="5">
    <source>
        <dbReference type="Proteomes" id="UP000004703"/>
    </source>
</evidence>
<feature type="coiled-coil region" evidence="1">
    <location>
        <begin position="210"/>
        <end position="237"/>
    </location>
</feature>
<reference evidence="4 5" key="2">
    <citation type="submission" date="2013-04" db="EMBL/GenBank/DDBJ databases">
        <authorList>
            <person name="Fiebig A."/>
            <person name="Pradella S."/>
            <person name="Wagner-Doebler I."/>
        </authorList>
    </citation>
    <scope>NUCLEOTIDE SEQUENCE [LARGE SCALE GENOMIC DNA]</scope>
    <source>
        <strain evidence="5">DSM 17067 / NCIMB 14079 / DFL-11</strain>
    </source>
</reference>
<dbReference type="Proteomes" id="UP000004703">
    <property type="component" value="Chromosome"/>
</dbReference>